<dbReference type="InterPro" id="IPR010872">
    <property type="entry name" value="MDMPI_C-term_domain"/>
</dbReference>
<reference evidence="3 4" key="1">
    <citation type="submission" date="2019-03" db="EMBL/GenBank/DDBJ databases">
        <title>Genomics of glacier-inhabiting Cryobacterium strains.</title>
        <authorList>
            <person name="Liu Q."/>
            <person name="Xin Y.-H."/>
        </authorList>
    </citation>
    <scope>NUCLEOTIDE SEQUENCE [LARGE SCALE GENOMIC DNA]</scope>
    <source>
        <strain evidence="3 4">RHLT2-21</strain>
    </source>
</reference>
<dbReference type="RefSeq" id="WP_134509768.1">
    <property type="nucleotide sequence ID" value="NZ_SOFM01000035.1"/>
</dbReference>
<proteinExistence type="predicted"/>
<evidence type="ECO:0000259" key="2">
    <source>
        <dbReference type="Pfam" id="PF11716"/>
    </source>
</evidence>
<organism evidence="3 4">
    <name type="scientific">Cryobacterium mannosilyticum</name>
    <dbReference type="NCBI Taxonomy" id="1259190"/>
    <lineage>
        <taxon>Bacteria</taxon>
        <taxon>Bacillati</taxon>
        <taxon>Actinomycetota</taxon>
        <taxon>Actinomycetes</taxon>
        <taxon>Micrococcales</taxon>
        <taxon>Microbacteriaceae</taxon>
        <taxon>Cryobacterium</taxon>
    </lineage>
</organism>
<dbReference type="NCBIfam" id="TIGR03083">
    <property type="entry name" value="maleylpyruvate isomerase family mycothiol-dependent enzyme"/>
    <property type="match status" value="1"/>
</dbReference>
<dbReference type="Proteomes" id="UP000297643">
    <property type="component" value="Unassembled WGS sequence"/>
</dbReference>
<dbReference type="GO" id="GO:0046872">
    <property type="term" value="F:metal ion binding"/>
    <property type="evidence" value="ECO:0007669"/>
    <property type="project" value="InterPro"/>
</dbReference>
<dbReference type="EMBL" id="SOFM01000035">
    <property type="protein sequence ID" value="TFC02564.1"/>
    <property type="molecule type" value="Genomic_DNA"/>
</dbReference>
<gene>
    <name evidence="3" type="ORF">E3O32_11945</name>
</gene>
<dbReference type="SUPFAM" id="SSF55718">
    <property type="entry name" value="SCP-like"/>
    <property type="match status" value="1"/>
</dbReference>
<evidence type="ECO:0000313" key="3">
    <source>
        <dbReference type="EMBL" id="TFC02564.1"/>
    </source>
</evidence>
<dbReference type="InterPro" id="IPR024344">
    <property type="entry name" value="MDMPI_metal-binding"/>
</dbReference>
<feature type="domain" description="Mycothiol-dependent maleylpyruvate isomerase metal-binding" evidence="2">
    <location>
        <begin position="18"/>
        <end position="151"/>
    </location>
</feature>
<evidence type="ECO:0000259" key="1">
    <source>
        <dbReference type="Pfam" id="PF07398"/>
    </source>
</evidence>
<dbReference type="Gene3D" id="1.20.120.450">
    <property type="entry name" value="dinb family like domain"/>
    <property type="match status" value="1"/>
</dbReference>
<dbReference type="InterPro" id="IPR034660">
    <property type="entry name" value="DinB/YfiT-like"/>
</dbReference>
<dbReference type="AlphaFoldDB" id="A0A4R8W8T2"/>
<keyword evidence="3" id="KW-0413">Isomerase</keyword>
<keyword evidence="3" id="KW-0670">Pyruvate</keyword>
<dbReference type="Gene3D" id="3.30.1050.20">
    <property type="match status" value="1"/>
</dbReference>
<dbReference type="GO" id="GO:0016853">
    <property type="term" value="F:isomerase activity"/>
    <property type="evidence" value="ECO:0007669"/>
    <property type="project" value="UniProtKB-KW"/>
</dbReference>
<dbReference type="InterPro" id="IPR017517">
    <property type="entry name" value="Maleyloyr_isom"/>
</dbReference>
<dbReference type="Pfam" id="PF07398">
    <property type="entry name" value="MDMPI_C"/>
    <property type="match status" value="1"/>
</dbReference>
<dbReference type="SUPFAM" id="SSF109854">
    <property type="entry name" value="DinB/YfiT-like putative metalloenzymes"/>
    <property type="match status" value="1"/>
</dbReference>
<comment type="caution">
    <text evidence="3">The sequence shown here is derived from an EMBL/GenBank/DDBJ whole genome shotgun (WGS) entry which is preliminary data.</text>
</comment>
<name>A0A4R8W8T2_9MICO</name>
<feature type="domain" description="MDMPI C-terminal" evidence="1">
    <location>
        <begin position="159"/>
        <end position="235"/>
    </location>
</feature>
<protein>
    <submittedName>
        <fullName evidence="3">Maleylpyruvate isomerase family mycothiol-dependent enzyme</fullName>
    </submittedName>
</protein>
<dbReference type="Pfam" id="PF11716">
    <property type="entry name" value="MDMPI_N"/>
    <property type="match status" value="1"/>
</dbReference>
<evidence type="ECO:0000313" key="4">
    <source>
        <dbReference type="Proteomes" id="UP000297643"/>
    </source>
</evidence>
<accession>A0A4R8W8T2</accession>
<keyword evidence="4" id="KW-1185">Reference proteome</keyword>
<dbReference type="InterPro" id="IPR036527">
    <property type="entry name" value="SCP2_sterol-bd_dom_sf"/>
</dbReference>
<sequence length="238" mass="25119">MPLRPSDPTATVQAASLGTEFFRRGLDALPDGALAGESLLPGWTRAHVVAHVCYNALALGRLAQWASTGVETPMYASAAVRNTEIRDGALLAPGALRRLFADSAARLDRCWGDVPESRWEHPVRNGQGAMVPASETRWMRTREVWIHAIDLNTGASFQDIPAPVLERILGDITGAWQARGEPGIRLTPTDSESASSGAADAGVQLRGSLAALTAWAAGRGSLGVSAAAGDIPAPPRWL</sequence>